<evidence type="ECO:0000259" key="1">
    <source>
        <dbReference type="PROSITE" id="PS51664"/>
    </source>
</evidence>
<dbReference type="NCBIfam" id="TIGR00702">
    <property type="entry name" value="YcaO-type kinase domain"/>
    <property type="match status" value="1"/>
</dbReference>
<evidence type="ECO:0000313" key="3">
    <source>
        <dbReference type="Proteomes" id="UP000248889"/>
    </source>
</evidence>
<protein>
    <recommendedName>
        <fullName evidence="1">YcaO domain-containing protein</fullName>
    </recommendedName>
</protein>
<dbReference type="AlphaFoldDB" id="A0A2X0IDN2"/>
<accession>A0A2X0IDN2</accession>
<sequence length="416" mass="43469">MTELVERPVRAVPRGAGPAHALAWLSDCAADTPLVDCGTSHRSLATEPALDLVWPLRHRLGISRVADLTPLDKLGIPVFSTTRTGATGRITLCRGKGTTPAEALASALFEAVEQHSAALARPSLTAWPTELEAAGRHLGAYDLGIARYPDAPMDWIRGRDAADGSPVWVPAVFPYQAPPRRARPLRPSTTGLASGATTAEAVLHAAYEVIERDATSRYLSGGPGRLLDLATVTGSTDHALVQQFLQADAVPLVVDLTRTTVLPTFAVFVLDDSVSQTGPLTAGYGTHLNAGVALRRALTEAAQARATAIQGTHEDLDRAMPIEGSDPNPQRAAFTARALTARACGVTDFGTLPAPPPGSTRAALAEVASKLAEGGYPRLVYTDLTVPSLGLPVVHVAIPGMVDSGPAPARSHHGTP</sequence>
<proteinExistence type="predicted"/>
<gene>
    <name evidence="2" type="ORF">DN069_32265</name>
</gene>
<dbReference type="InterPro" id="IPR003776">
    <property type="entry name" value="YcaO-like_dom"/>
</dbReference>
<dbReference type="PROSITE" id="PS51664">
    <property type="entry name" value="YCAO"/>
    <property type="match status" value="1"/>
</dbReference>
<dbReference type="Proteomes" id="UP000248889">
    <property type="component" value="Unassembled WGS sequence"/>
</dbReference>
<reference evidence="2 3" key="1">
    <citation type="submission" date="2018-06" db="EMBL/GenBank/DDBJ databases">
        <title>Streptacidiphilus pinicola sp. nov., isolated from pine grove soil.</title>
        <authorList>
            <person name="Roh S.G."/>
            <person name="Park S."/>
            <person name="Kim M.-K."/>
            <person name="Yun B.-R."/>
            <person name="Park J."/>
            <person name="Kim M.J."/>
            <person name="Kim Y.S."/>
            <person name="Kim S.B."/>
        </authorList>
    </citation>
    <scope>NUCLEOTIDE SEQUENCE [LARGE SCALE GENOMIC DNA]</scope>
    <source>
        <strain evidence="2 3">MMS16-CNU450</strain>
    </source>
</reference>
<evidence type="ECO:0000313" key="2">
    <source>
        <dbReference type="EMBL" id="RAG81531.1"/>
    </source>
</evidence>
<dbReference type="EMBL" id="QKYN01000154">
    <property type="protein sequence ID" value="RAG81531.1"/>
    <property type="molecule type" value="Genomic_DNA"/>
</dbReference>
<feature type="domain" description="YcaO" evidence="1">
    <location>
        <begin position="95"/>
        <end position="416"/>
    </location>
</feature>
<dbReference type="PANTHER" id="PTHR37809:SF1">
    <property type="entry name" value="RIBOSOMAL PROTEIN S12 METHYLTHIOTRANSFERASE ACCESSORY FACTOR YCAO"/>
    <property type="match status" value="1"/>
</dbReference>
<dbReference type="Pfam" id="PF02624">
    <property type="entry name" value="YcaO"/>
    <property type="match status" value="1"/>
</dbReference>
<dbReference type="Gene3D" id="3.30.160.660">
    <property type="match status" value="1"/>
</dbReference>
<dbReference type="PANTHER" id="PTHR37809">
    <property type="entry name" value="RIBOSOMAL PROTEIN S12 METHYLTHIOTRANSFERASE ACCESSORY FACTOR YCAO"/>
    <property type="match status" value="1"/>
</dbReference>
<dbReference type="Gene3D" id="3.30.1330.230">
    <property type="match status" value="1"/>
</dbReference>
<name>A0A2X0IDN2_9ACTN</name>
<dbReference type="OrthoDB" id="109999at2"/>
<comment type="caution">
    <text evidence="2">The sequence shown here is derived from an EMBL/GenBank/DDBJ whole genome shotgun (WGS) entry which is preliminary data.</text>
</comment>
<dbReference type="Gene3D" id="3.30.40.250">
    <property type="match status" value="1"/>
</dbReference>
<organism evidence="2 3">
    <name type="scientific">Streptacidiphilus pinicola</name>
    <dbReference type="NCBI Taxonomy" id="2219663"/>
    <lineage>
        <taxon>Bacteria</taxon>
        <taxon>Bacillati</taxon>
        <taxon>Actinomycetota</taxon>
        <taxon>Actinomycetes</taxon>
        <taxon>Kitasatosporales</taxon>
        <taxon>Streptomycetaceae</taxon>
        <taxon>Streptacidiphilus</taxon>
    </lineage>
</organism>
<keyword evidence="3" id="KW-1185">Reference proteome</keyword>
<dbReference type="RefSeq" id="WP_111506795.1">
    <property type="nucleotide sequence ID" value="NZ_QKYN01000154.1"/>
</dbReference>